<dbReference type="InterPro" id="IPR000668">
    <property type="entry name" value="Peptidase_C1A_C"/>
</dbReference>
<feature type="signal peptide" evidence="3">
    <location>
        <begin position="1"/>
        <end position="18"/>
    </location>
</feature>
<dbReference type="EMBL" id="BRXZ01004111">
    <property type="protein sequence ID" value="GMH68640.1"/>
    <property type="molecule type" value="Genomic_DNA"/>
</dbReference>
<accession>A0A9W7AEU0</accession>
<proteinExistence type="inferred from homology"/>
<evidence type="ECO:0000313" key="6">
    <source>
        <dbReference type="Proteomes" id="UP001165082"/>
    </source>
</evidence>
<evidence type="ECO:0000259" key="4">
    <source>
        <dbReference type="SMART" id="SM00645"/>
    </source>
</evidence>
<dbReference type="Proteomes" id="UP001165082">
    <property type="component" value="Unassembled WGS sequence"/>
</dbReference>
<dbReference type="OrthoDB" id="190265at2759"/>
<comment type="caution">
    <text evidence="5">The sequence shown here is derived from an EMBL/GenBank/DDBJ whole genome shotgun (WGS) entry which is preliminary data.</text>
</comment>
<reference evidence="5" key="1">
    <citation type="submission" date="2022-07" db="EMBL/GenBank/DDBJ databases">
        <title>Genome analysis of Parmales, a sister group of diatoms, reveals the evolutionary specialization of diatoms from phago-mixotrophs to photoautotrophs.</title>
        <authorList>
            <person name="Ban H."/>
            <person name="Sato S."/>
            <person name="Yoshikawa S."/>
            <person name="Kazumasa Y."/>
            <person name="Nakamura Y."/>
            <person name="Ichinomiya M."/>
            <person name="Saitoh K."/>
            <person name="Sato N."/>
            <person name="Blanc-Mathieu R."/>
            <person name="Endo H."/>
            <person name="Kuwata A."/>
            <person name="Ogata H."/>
        </authorList>
    </citation>
    <scope>NUCLEOTIDE SEQUENCE</scope>
</reference>
<feature type="domain" description="Peptidase C1A papain C-terminal" evidence="4">
    <location>
        <begin position="50"/>
        <end position="275"/>
    </location>
</feature>
<gene>
    <name evidence="5" type="ORF">TrRE_jg9997</name>
</gene>
<dbReference type="InterPro" id="IPR000169">
    <property type="entry name" value="Pept_cys_AS"/>
</dbReference>
<dbReference type="GO" id="GO:0006508">
    <property type="term" value="P:proteolysis"/>
    <property type="evidence" value="ECO:0007669"/>
    <property type="project" value="InterPro"/>
</dbReference>
<comment type="similarity">
    <text evidence="1">Belongs to the peptidase C1 family.</text>
</comment>
<dbReference type="CDD" id="cd02248">
    <property type="entry name" value="Peptidase_C1A"/>
    <property type="match status" value="1"/>
</dbReference>
<keyword evidence="6" id="KW-1185">Reference proteome</keyword>
<protein>
    <recommendedName>
        <fullName evidence="4">Peptidase C1A papain C-terminal domain-containing protein</fullName>
    </recommendedName>
</protein>
<dbReference type="AlphaFoldDB" id="A0A9W7AEU0"/>
<organism evidence="5 6">
    <name type="scientific">Triparma retinervis</name>
    <dbReference type="NCBI Taxonomy" id="2557542"/>
    <lineage>
        <taxon>Eukaryota</taxon>
        <taxon>Sar</taxon>
        <taxon>Stramenopiles</taxon>
        <taxon>Ochrophyta</taxon>
        <taxon>Bolidophyceae</taxon>
        <taxon>Parmales</taxon>
        <taxon>Triparmaceae</taxon>
        <taxon>Triparma</taxon>
    </lineage>
</organism>
<name>A0A9W7AEU0_9STRA</name>
<dbReference type="SMART" id="SM00645">
    <property type="entry name" value="Pept_C1"/>
    <property type="match status" value="1"/>
</dbReference>
<dbReference type="Gene3D" id="3.90.70.10">
    <property type="entry name" value="Cysteine proteinases"/>
    <property type="match status" value="1"/>
</dbReference>
<dbReference type="PROSITE" id="PS00139">
    <property type="entry name" value="THIOL_PROTEASE_CYS"/>
    <property type="match status" value="1"/>
</dbReference>
<dbReference type="PRINTS" id="PR00705">
    <property type="entry name" value="PAPAIN"/>
</dbReference>
<keyword evidence="3" id="KW-0732">Signal</keyword>
<evidence type="ECO:0000313" key="5">
    <source>
        <dbReference type="EMBL" id="GMH68640.1"/>
    </source>
</evidence>
<dbReference type="InterPro" id="IPR013128">
    <property type="entry name" value="Peptidase_C1A"/>
</dbReference>
<dbReference type="SUPFAM" id="SSF54001">
    <property type="entry name" value="Cysteine proteinases"/>
    <property type="match status" value="1"/>
</dbReference>
<evidence type="ECO:0000256" key="3">
    <source>
        <dbReference type="SAM" id="SignalP"/>
    </source>
</evidence>
<keyword evidence="2" id="KW-0865">Zymogen</keyword>
<sequence>MKIISTLLLTAFVALARADKKYPRGYVRSVDANTTEIKLLSITDAMLDATPDDVDWADNLTPIKDQGNCGSCWAFSSVSTAESALYMGGHFKEPTEISTEELVDCVKGDGCRGGDITDGIDYLKKHGTALASDYPDTSSDARPAHKSSCKIKEMDVMKKIKGRKFAVPECSRGDCSDSDEEALAAALAHHGPIAICVNSEGWENYEGGVMKRKCGAKANKIDHCVQLVGYSKTASEPYWKIRNSWADDWGEDGFIRIPYGQGNKCCVACEALIIEVEDA</sequence>
<dbReference type="InterPro" id="IPR025660">
    <property type="entry name" value="Pept_his_AS"/>
</dbReference>
<dbReference type="Pfam" id="PF00112">
    <property type="entry name" value="Peptidase_C1"/>
    <property type="match status" value="1"/>
</dbReference>
<dbReference type="InterPro" id="IPR038765">
    <property type="entry name" value="Papain-like_cys_pep_sf"/>
</dbReference>
<dbReference type="PANTHER" id="PTHR12411">
    <property type="entry name" value="CYSTEINE PROTEASE FAMILY C1-RELATED"/>
    <property type="match status" value="1"/>
</dbReference>
<dbReference type="PROSITE" id="PS00639">
    <property type="entry name" value="THIOL_PROTEASE_HIS"/>
    <property type="match status" value="1"/>
</dbReference>
<feature type="chain" id="PRO_5040962366" description="Peptidase C1A papain C-terminal domain-containing protein" evidence="3">
    <location>
        <begin position="19"/>
        <end position="279"/>
    </location>
</feature>
<dbReference type="GO" id="GO:0008234">
    <property type="term" value="F:cysteine-type peptidase activity"/>
    <property type="evidence" value="ECO:0007669"/>
    <property type="project" value="InterPro"/>
</dbReference>
<evidence type="ECO:0000256" key="1">
    <source>
        <dbReference type="ARBA" id="ARBA00008455"/>
    </source>
</evidence>
<evidence type="ECO:0000256" key="2">
    <source>
        <dbReference type="ARBA" id="ARBA00023145"/>
    </source>
</evidence>
<dbReference type="InterPro" id="IPR039417">
    <property type="entry name" value="Peptidase_C1A_papain-like"/>
</dbReference>